<name>A0ABD3EWU6_9STRA</name>
<dbReference type="EMBL" id="JBIMZQ010000051">
    <property type="protein sequence ID" value="KAL3658752.1"/>
    <property type="molecule type" value="Genomic_DNA"/>
</dbReference>
<comment type="caution">
    <text evidence="1">The sequence shown here is derived from an EMBL/GenBank/DDBJ whole genome shotgun (WGS) entry which is preliminary data.</text>
</comment>
<dbReference type="Proteomes" id="UP001632037">
    <property type="component" value="Unassembled WGS sequence"/>
</dbReference>
<accession>A0ABD3EWU6</accession>
<proteinExistence type="predicted"/>
<sequence length="119" mass="13820">MEDVENKRQHKVLGDSQEPWDPTLWCGDVGELKQRLQGMSIPHNLQRKIYNIMTNAPVDRYPELLAFLMNTTSQLSRKVSDSLLELPLEQEDDPEVTKMLQNFNLLLVVLQQWKETAAK</sequence>
<evidence type="ECO:0000313" key="1">
    <source>
        <dbReference type="EMBL" id="KAL3658752.1"/>
    </source>
</evidence>
<keyword evidence="2" id="KW-1185">Reference proteome</keyword>
<gene>
    <name evidence="1" type="ORF">V7S43_016123</name>
</gene>
<evidence type="ECO:0000313" key="2">
    <source>
        <dbReference type="Proteomes" id="UP001632037"/>
    </source>
</evidence>
<dbReference type="AlphaFoldDB" id="A0ABD3EWU6"/>
<reference evidence="1 2" key="1">
    <citation type="submission" date="2024-09" db="EMBL/GenBank/DDBJ databases">
        <title>Genome sequencing and assembly of Phytophthora oleae, isolate VK10A, causative agent of rot of olive drupes.</title>
        <authorList>
            <person name="Conti Taguali S."/>
            <person name="Riolo M."/>
            <person name="La Spada F."/>
            <person name="Cacciola S.O."/>
            <person name="Dionisio G."/>
        </authorList>
    </citation>
    <scope>NUCLEOTIDE SEQUENCE [LARGE SCALE GENOMIC DNA]</scope>
    <source>
        <strain evidence="1 2">VK10A</strain>
    </source>
</reference>
<organism evidence="1 2">
    <name type="scientific">Phytophthora oleae</name>
    <dbReference type="NCBI Taxonomy" id="2107226"/>
    <lineage>
        <taxon>Eukaryota</taxon>
        <taxon>Sar</taxon>
        <taxon>Stramenopiles</taxon>
        <taxon>Oomycota</taxon>
        <taxon>Peronosporomycetes</taxon>
        <taxon>Peronosporales</taxon>
        <taxon>Peronosporaceae</taxon>
        <taxon>Phytophthora</taxon>
    </lineage>
</organism>
<protein>
    <submittedName>
        <fullName evidence="1">Uncharacterized protein</fullName>
    </submittedName>
</protein>